<evidence type="ECO:0000256" key="1">
    <source>
        <dbReference type="ARBA" id="ARBA00004651"/>
    </source>
</evidence>
<dbReference type="PANTHER" id="PTHR28259:SF1">
    <property type="entry name" value="FLUORIDE EXPORT PROTEIN 1-RELATED"/>
    <property type="match status" value="1"/>
</dbReference>
<keyword evidence="5 10" id="KW-0472">Membrane</keyword>
<proteinExistence type="inferred from homology"/>
<feature type="transmembrane region" description="Helical" evidence="10">
    <location>
        <begin position="35"/>
        <end position="52"/>
    </location>
</feature>
<feature type="transmembrane region" description="Helical" evidence="10">
    <location>
        <begin position="97"/>
        <end position="116"/>
    </location>
</feature>
<dbReference type="Pfam" id="PF02537">
    <property type="entry name" value="CRCB"/>
    <property type="match status" value="1"/>
</dbReference>
<evidence type="ECO:0000256" key="2">
    <source>
        <dbReference type="ARBA" id="ARBA00022475"/>
    </source>
</evidence>
<gene>
    <name evidence="10" type="primary">fluC</name>
    <name evidence="10" type="synonym">crcB</name>
    <name evidence="11" type="ORF">ACFPRA_13365</name>
</gene>
<evidence type="ECO:0000256" key="9">
    <source>
        <dbReference type="ARBA" id="ARBA00049940"/>
    </source>
</evidence>
<comment type="catalytic activity">
    <reaction evidence="8">
        <text>fluoride(in) = fluoride(out)</text>
        <dbReference type="Rhea" id="RHEA:76159"/>
        <dbReference type="ChEBI" id="CHEBI:17051"/>
    </reaction>
    <physiologicalReaction direction="left-to-right" evidence="8">
        <dbReference type="Rhea" id="RHEA:76160"/>
    </physiologicalReaction>
</comment>
<keyword evidence="3 10" id="KW-0812">Transmembrane</keyword>
<dbReference type="EMBL" id="JBHSNO010000006">
    <property type="protein sequence ID" value="MFC5589889.1"/>
    <property type="molecule type" value="Genomic_DNA"/>
</dbReference>
<comment type="activity regulation">
    <text evidence="10">Na(+) is not transported, but it plays an essential structural role and its presence is essential for fluoride channel function.</text>
</comment>
<comment type="function">
    <text evidence="9 10">Fluoride-specific ion channel. Important for reducing fluoride concentration in the cell, thus reducing its toxicity.</text>
</comment>
<sequence>MTFLDMGMVGIGGFFGAMIRYLFAKRWNRIGKLPAGTLLANLIGALLIGIVFGLDLPMIWTFLLASGFAGALTTFSTLTKELIENWQNGKKKQAVDYFLYTYVGGMLLVIIGYMMGGHFQW</sequence>
<comment type="similarity">
    <text evidence="7 10">Belongs to the fluoride channel Fluc/FEX (TC 1.A.43) family.</text>
</comment>
<evidence type="ECO:0000256" key="5">
    <source>
        <dbReference type="ARBA" id="ARBA00023136"/>
    </source>
</evidence>
<dbReference type="InterPro" id="IPR003691">
    <property type="entry name" value="FluC"/>
</dbReference>
<organism evidence="11 12">
    <name type="scientific">Sporosarcina soli</name>
    <dbReference type="NCBI Taxonomy" id="334736"/>
    <lineage>
        <taxon>Bacteria</taxon>
        <taxon>Bacillati</taxon>
        <taxon>Bacillota</taxon>
        <taxon>Bacilli</taxon>
        <taxon>Bacillales</taxon>
        <taxon>Caryophanaceae</taxon>
        <taxon>Sporosarcina</taxon>
    </lineage>
</organism>
<comment type="subcellular location">
    <subcellularLocation>
        <location evidence="1 10">Cell membrane</location>
        <topology evidence="1 10">Multi-pass membrane protein</topology>
    </subcellularLocation>
</comment>
<evidence type="ECO:0000256" key="4">
    <source>
        <dbReference type="ARBA" id="ARBA00022989"/>
    </source>
</evidence>
<evidence type="ECO:0000256" key="6">
    <source>
        <dbReference type="ARBA" id="ARBA00023303"/>
    </source>
</evidence>
<evidence type="ECO:0000313" key="11">
    <source>
        <dbReference type="EMBL" id="MFC5589889.1"/>
    </source>
</evidence>
<dbReference type="PANTHER" id="PTHR28259">
    <property type="entry name" value="FLUORIDE EXPORT PROTEIN 1-RELATED"/>
    <property type="match status" value="1"/>
</dbReference>
<dbReference type="Proteomes" id="UP001596109">
    <property type="component" value="Unassembled WGS sequence"/>
</dbReference>
<name>A0ABW0TN73_9BACL</name>
<keyword evidence="10" id="KW-0813">Transport</keyword>
<evidence type="ECO:0000256" key="10">
    <source>
        <dbReference type="HAMAP-Rule" id="MF_00454"/>
    </source>
</evidence>
<dbReference type="RefSeq" id="WP_381435457.1">
    <property type="nucleotide sequence ID" value="NZ_JBHSNO010000006.1"/>
</dbReference>
<dbReference type="HAMAP" id="MF_00454">
    <property type="entry name" value="FluC"/>
    <property type="match status" value="1"/>
</dbReference>
<keyword evidence="12" id="KW-1185">Reference proteome</keyword>
<evidence type="ECO:0000256" key="7">
    <source>
        <dbReference type="ARBA" id="ARBA00035120"/>
    </source>
</evidence>
<feature type="binding site" evidence="10">
    <location>
        <position position="70"/>
    </location>
    <ligand>
        <name>Na(+)</name>
        <dbReference type="ChEBI" id="CHEBI:29101"/>
        <note>structural</note>
    </ligand>
</feature>
<evidence type="ECO:0000313" key="12">
    <source>
        <dbReference type="Proteomes" id="UP001596109"/>
    </source>
</evidence>
<comment type="caution">
    <text evidence="11">The sequence shown here is derived from an EMBL/GenBank/DDBJ whole genome shotgun (WGS) entry which is preliminary data.</text>
</comment>
<evidence type="ECO:0000256" key="8">
    <source>
        <dbReference type="ARBA" id="ARBA00035585"/>
    </source>
</evidence>
<keyword evidence="10" id="KW-0406">Ion transport</keyword>
<feature type="binding site" evidence="10">
    <location>
        <position position="73"/>
    </location>
    <ligand>
        <name>Na(+)</name>
        <dbReference type="ChEBI" id="CHEBI:29101"/>
        <note>structural</note>
    </ligand>
</feature>
<keyword evidence="2 10" id="KW-1003">Cell membrane</keyword>
<feature type="transmembrane region" description="Helical" evidence="10">
    <location>
        <begin position="58"/>
        <end position="76"/>
    </location>
</feature>
<feature type="transmembrane region" description="Helical" evidence="10">
    <location>
        <begin position="6"/>
        <end position="23"/>
    </location>
</feature>
<protein>
    <recommendedName>
        <fullName evidence="10">Fluoride-specific ion channel FluC</fullName>
    </recommendedName>
</protein>
<reference evidence="12" key="1">
    <citation type="journal article" date="2019" name="Int. J. Syst. Evol. Microbiol.">
        <title>The Global Catalogue of Microorganisms (GCM) 10K type strain sequencing project: providing services to taxonomists for standard genome sequencing and annotation.</title>
        <authorList>
            <consortium name="The Broad Institute Genomics Platform"/>
            <consortium name="The Broad Institute Genome Sequencing Center for Infectious Disease"/>
            <person name="Wu L."/>
            <person name="Ma J."/>
        </authorList>
    </citation>
    <scope>NUCLEOTIDE SEQUENCE [LARGE SCALE GENOMIC DNA]</scope>
    <source>
        <strain evidence="12">CGMCC 4.1434</strain>
    </source>
</reference>
<evidence type="ECO:0000256" key="3">
    <source>
        <dbReference type="ARBA" id="ARBA00022692"/>
    </source>
</evidence>
<keyword evidence="6 10" id="KW-0407">Ion channel</keyword>
<keyword evidence="4 10" id="KW-1133">Transmembrane helix</keyword>
<keyword evidence="10" id="KW-0479">Metal-binding</keyword>
<keyword evidence="10" id="KW-0915">Sodium</keyword>
<accession>A0ABW0TN73</accession>